<evidence type="ECO:0000313" key="1">
    <source>
        <dbReference type="EMBL" id="AWM15097.1"/>
    </source>
</evidence>
<dbReference type="AlphaFoldDB" id="A0A2U8QY00"/>
<evidence type="ECO:0000313" key="2">
    <source>
        <dbReference type="Proteomes" id="UP000245429"/>
    </source>
</evidence>
<proteinExistence type="predicted"/>
<dbReference type="Gene3D" id="3.10.20.310">
    <property type="entry name" value="membrane protein fhac"/>
    <property type="match status" value="1"/>
</dbReference>
<gene>
    <name evidence="1" type="ORF">DI487_15390</name>
</gene>
<dbReference type="OrthoDB" id="1110633at2"/>
<dbReference type="EMBL" id="CP029463">
    <property type="protein sequence ID" value="AWM15097.1"/>
    <property type="molecule type" value="Genomic_DNA"/>
</dbReference>
<protein>
    <submittedName>
        <fullName evidence="1">Uncharacterized protein</fullName>
    </submittedName>
</protein>
<dbReference type="RefSeq" id="WP_109570435.1">
    <property type="nucleotide sequence ID" value="NZ_CP029463.1"/>
</dbReference>
<accession>A0A2U8QY00</accession>
<reference evidence="1 2" key="1">
    <citation type="submission" date="2018-05" db="EMBL/GenBank/DDBJ databases">
        <title>Flavobacterium sp. MEBiC07310.</title>
        <authorList>
            <person name="Baek K."/>
        </authorList>
    </citation>
    <scope>NUCLEOTIDE SEQUENCE [LARGE SCALE GENOMIC DNA]</scope>
    <source>
        <strain evidence="1 2">MEBiC07310</strain>
    </source>
</reference>
<sequence length="565" mass="65484">MYRLFFRPSSLSTATLIDNEKERQKKEEKIREVNHSSNGKVIRNVYIKTLDPFGYSLQDSTRSPKTGFERFGNSVHVKTNEFTVQNLLLFKQYDRCDTLKLQETERLIRSQRYVRQVTVLPQPTQSQDSIDVYVTLLDSWSLIPTGNITSGDWEAKLTERNIMGYGHKISGSYKEEFATKRNAHYAQYTINNIKNSYISFDLIYQKDYYSNSSRSIGLTRNFFSPLTKNAGGVYFENREATENFFYPDSTYRQTVKTEYQEYWYGRAFKILKPDTYLGKTTNLITSITFNKKIYTEVPDATFDPTSFFASENNIIGQVAFTAQKYYKDSYLFNYGITEDVPYGSIYALIFGKQTKNGDNRSYFGAKFAKGKRYPFGYLTATTEWGTFINDGKSEQTAFSVGFQYISPLWSIGSWRYRQFIKPSYTWGNNRDASVKDQLSLNNTNGLQDFTDGITGTQRWLLAMQMQTYVPKDWYGFHFSPYANITLGALADNTKNLFQSKVYPKFSLGVLINNDYLVFNSFQISFSYYPTIPYEGDNILKSNSLENNDLKLSDYQVGKPAYILYQ</sequence>
<name>A0A2U8QY00_9FLAO</name>
<dbReference type="KEGG" id="fse:DI487_15390"/>
<keyword evidence="2" id="KW-1185">Reference proteome</keyword>
<dbReference type="Proteomes" id="UP000245429">
    <property type="component" value="Chromosome"/>
</dbReference>
<organism evidence="1 2">
    <name type="scientific">Flavobacterium sediminis</name>
    <dbReference type="NCBI Taxonomy" id="2201181"/>
    <lineage>
        <taxon>Bacteria</taxon>
        <taxon>Pseudomonadati</taxon>
        <taxon>Bacteroidota</taxon>
        <taxon>Flavobacteriia</taxon>
        <taxon>Flavobacteriales</taxon>
        <taxon>Flavobacteriaceae</taxon>
        <taxon>Flavobacterium</taxon>
    </lineage>
</organism>